<dbReference type="Proteomes" id="UP001057402">
    <property type="component" value="Chromosome 1"/>
</dbReference>
<comment type="caution">
    <text evidence="1">The sequence shown here is derived from an EMBL/GenBank/DDBJ whole genome shotgun (WGS) entry which is preliminary data.</text>
</comment>
<keyword evidence="2" id="KW-1185">Reference proteome</keyword>
<evidence type="ECO:0000313" key="2">
    <source>
        <dbReference type="Proteomes" id="UP001057402"/>
    </source>
</evidence>
<proteinExistence type="predicted"/>
<evidence type="ECO:0000313" key="1">
    <source>
        <dbReference type="EMBL" id="KAI4389419.1"/>
    </source>
</evidence>
<sequence length="1011" mass="112028">MSSLNFALILSKRAPLDSSSQTTPPCTAHIDLLAGHRPCCLVLNLHGIQYPSSVPVVMGSNGVDSRLGGSPAAAPDAVTPLDVGEFCIDRQPSAGVLDKQTVRAGSSSNGDTVREEEIVGELGSSPASSSSTSRENFKSASSFPRRGLDHCIGAPSCNRENLLVHSPDFTFARSMTERREPPTSRHSLLDRLSEREKKKLIIEMVKIQNDGTVEVDITKSDGVASELLEFRAPEVEHLNLDEKFVESNKTIPKLKIAILIVGTRGDVQPFLAIAKKLQEFGHRVRLATHANFKSFVRSANVDFFPLGGDPRILAAHMARNKGFIPSGPGEISIQRKQLKAIIESLLPACTEPDIETGLPFRAQAVIANPPAYGHVHVAEALGVPLHIFFTMPWTPTYEFPHPLARVPQRAGNWLSYVVVDLLIWWAIRTYINDFRKRKLKLAPIAYFSTYSGSISHLPTGYMWSTHLVPKPIDWGSLVDVVGYCFLNLGSKHQPQEEFVKWIEKGPKPIYIGFGSMPLEDPKKITDIILKALNDTGQRGIVARGWGDLGIFPEIPDNIFLLEDCPHDWLFPQCSAVVHHGGAGTTAAGLKAGCPTTIIPFFGDQFFWGDRVHERGLGPAPIPISQLSVENLSNSIKFMLQPEVKAKATEVAKLIENEDGVAAAVDAFHRHLPLELPLPTASSDDDENPNPFQWLYLQNRRHRGGQPAESQNRDLPVLRESAIVSVRLSVSVRRRERERERDAKSVETLQTQSHPSSRFVGSTAPEMSEPSKVIHVRNVGHEISENDLLQLFQPFGVITRLVMLRAKNQALVQMQDIPSAINALQFYTNVQPSIRRVILGRNVYIQFSSHQELTTVDQNTQSRGDEPNRILLVTIHHMMYPITVEVLHQVFSSYGVLEKIVTFQKSAGFQALIQFQQQQSAISARSALQGRNIYDGCCQLDIQYSNLDELQVNYNNDRSRDFTNPNLPTEQKGRSSQPAYGEAGNMYPLQGGGGGYSQVSKFSSFCYSYLKA</sequence>
<accession>A0ACB9SHV3</accession>
<gene>
    <name evidence="1" type="ORF">MLD38_001647</name>
</gene>
<organism evidence="1 2">
    <name type="scientific">Melastoma candidum</name>
    <dbReference type="NCBI Taxonomy" id="119954"/>
    <lineage>
        <taxon>Eukaryota</taxon>
        <taxon>Viridiplantae</taxon>
        <taxon>Streptophyta</taxon>
        <taxon>Embryophyta</taxon>
        <taxon>Tracheophyta</taxon>
        <taxon>Spermatophyta</taxon>
        <taxon>Magnoliopsida</taxon>
        <taxon>eudicotyledons</taxon>
        <taxon>Gunneridae</taxon>
        <taxon>Pentapetalae</taxon>
        <taxon>rosids</taxon>
        <taxon>malvids</taxon>
        <taxon>Myrtales</taxon>
        <taxon>Melastomataceae</taxon>
        <taxon>Melastomatoideae</taxon>
        <taxon>Melastomateae</taxon>
        <taxon>Melastoma</taxon>
    </lineage>
</organism>
<name>A0ACB9SHV3_9MYRT</name>
<dbReference type="EMBL" id="CM042880">
    <property type="protein sequence ID" value="KAI4389419.1"/>
    <property type="molecule type" value="Genomic_DNA"/>
</dbReference>
<reference evidence="2" key="1">
    <citation type="journal article" date="2023" name="Front. Plant Sci.">
        <title>Chromosomal-level genome assembly of Melastoma candidum provides insights into trichome evolution.</title>
        <authorList>
            <person name="Zhong Y."/>
            <person name="Wu W."/>
            <person name="Sun C."/>
            <person name="Zou P."/>
            <person name="Liu Y."/>
            <person name="Dai S."/>
            <person name="Zhou R."/>
        </authorList>
    </citation>
    <scope>NUCLEOTIDE SEQUENCE [LARGE SCALE GENOMIC DNA]</scope>
</reference>
<protein>
    <submittedName>
        <fullName evidence="1">Uncharacterized protein</fullName>
    </submittedName>
</protein>